<comment type="caution">
    <text evidence="2">The sequence shown here is derived from an EMBL/GenBank/DDBJ whole genome shotgun (WGS) entry which is preliminary data.</text>
</comment>
<evidence type="ECO:0000313" key="3">
    <source>
        <dbReference type="Proteomes" id="UP000295247"/>
    </source>
</evidence>
<dbReference type="EMBL" id="SMDC01000001">
    <property type="protein sequence ID" value="TCW39714.1"/>
    <property type="molecule type" value="Genomic_DNA"/>
</dbReference>
<gene>
    <name evidence="2" type="ORF">EDC29_101130</name>
</gene>
<keyword evidence="1" id="KW-1133">Transmembrane helix</keyword>
<name>A0A4R4AKP5_MARGR</name>
<feature type="transmembrane region" description="Helical" evidence="1">
    <location>
        <begin position="6"/>
        <end position="24"/>
    </location>
</feature>
<reference evidence="2 3" key="1">
    <citation type="submission" date="2019-03" db="EMBL/GenBank/DDBJ databases">
        <title>Genomic Encyclopedia of Type Strains, Phase IV (KMG-IV): sequencing the most valuable type-strain genomes for metagenomic binning, comparative biology and taxonomic classification.</title>
        <authorList>
            <person name="Goeker M."/>
        </authorList>
    </citation>
    <scope>NUCLEOTIDE SEQUENCE [LARGE SCALE GENOMIC DNA]</scope>
    <source>
        <strain evidence="2 3">DSM 203</strain>
    </source>
</reference>
<dbReference type="AlphaFoldDB" id="A0A4R4AKP5"/>
<organism evidence="2 3">
    <name type="scientific">Marichromatium gracile</name>
    <name type="common">Chromatium gracile</name>
    <dbReference type="NCBI Taxonomy" id="1048"/>
    <lineage>
        <taxon>Bacteria</taxon>
        <taxon>Pseudomonadati</taxon>
        <taxon>Pseudomonadota</taxon>
        <taxon>Gammaproteobacteria</taxon>
        <taxon>Chromatiales</taxon>
        <taxon>Chromatiaceae</taxon>
        <taxon>Marichromatium</taxon>
    </lineage>
</organism>
<dbReference type="Proteomes" id="UP000295247">
    <property type="component" value="Unassembled WGS sequence"/>
</dbReference>
<protein>
    <submittedName>
        <fullName evidence="2">Uncharacterized protein</fullName>
    </submittedName>
</protein>
<sequence length="41" mass="4704">MEGSSLAALELTLFLGLVGWLVYTQYRSRNRDDRNDDDKQG</sequence>
<proteinExistence type="predicted"/>
<evidence type="ECO:0000256" key="1">
    <source>
        <dbReference type="SAM" id="Phobius"/>
    </source>
</evidence>
<evidence type="ECO:0000313" key="2">
    <source>
        <dbReference type="EMBL" id="TCW39714.1"/>
    </source>
</evidence>
<keyword evidence="1" id="KW-0472">Membrane</keyword>
<keyword evidence="1" id="KW-0812">Transmembrane</keyword>
<dbReference type="RefSeq" id="WP_255419372.1">
    <property type="nucleotide sequence ID" value="NZ_JAKEDQ010000014.1"/>
</dbReference>
<accession>A0A4R4AKP5</accession>